<feature type="region of interest" description="Disordered" evidence="5">
    <location>
        <begin position="1391"/>
        <end position="1423"/>
    </location>
</feature>
<dbReference type="Gene3D" id="2.40.50.100">
    <property type="match status" value="1"/>
</dbReference>
<dbReference type="InterPro" id="IPR001078">
    <property type="entry name" value="2-oxoacid_DH_actylTfrase"/>
</dbReference>
<feature type="region of interest" description="Disordered" evidence="5">
    <location>
        <begin position="1851"/>
        <end position="1900"/>
    </location>
</feature>
<comment type="similarity">
    <text evidence="1">Belongs to the 2-oxoacid dehydrogenase family.</text>
</comment>
<reference evidence="7" key="1">
    <citation type="journal article" date="2014" name="Nat. Genet.">
        <title>Genome and transcriptome of the porcine whipworm Trichuris suis.</title>
        <authorList>
            <person name="Jex A.R."/>
            <person name="Nejsum P."/>
            <person name="Schwarz E.M."/>
            <person name="Hu L."/>
            <person name="Young N.D."/>
            <person name="Hall R.S."/>
            <person name="Korhonen P.K."/>
            <person name="Liao S."/>
            <person name="Thamsborg S."/>
            <person name="Xia J."/>
            <person name="Xu P."/>
            <person name="Wang S."/>
            <person name="Scheerlinck J.P."/>
            <person name="Hofmann A."/>
            <person name="Sternberg P.W."/>
            <person name="Wang J."/>
            <person name="Gasser R.B."/>
        </authorList>
    </citation>
    <scope>NUCLEOTIDE SEQUENCE [LARGE SCALE GENOMIC DNA]</scope>
    <source>
        <strain evidence="7">DCEP-RM93F</strain>
    </source>
</reference>
<evidence type="ECO:0000313" key="7">
    <source>
        <dbReference type="EMBL" id="KFD70279.1"/>
    </source>
</evidence>
<dbReference type="EMBL" id="KL367489">
    <property type="protein sequence ID" value="KFD70279.1"/>
    <property type="molecule type" value="Genomic_DNA"/>
</dbReference>
<feature type="region of interest" description="Disordered" evidence="5">
    <location>
        <begin position="1299"/>
        <end position="1353"/>
    </location>
</feature>
<gene>
    <name evidence="7" type="ORF">M514_17629</name>
</gene>
<dbReference type="SMART" id="SM00320">
    <property type="entry name" value="WD40"/>
    <property type="match status" value="12"/>
</dbReference>
<name>A0A085NLD3_9BILA</name>
<feature type="compositionally biased region" description="Basic and acidic residues" evidence="5">
    <location>
        <begin position="1401"/>
        <end position="1416"/>
    </location>
</feature>
<dbReference type="SUPFAM" id="SSF51230">
    <property type="entry name" value="Single hybrid motif"/>
    <property type="match status" value="1"/>
</dbReference>
<keyword evidence="2" id="KW-0450">Lipoyl</keyword>
<feature type="region of interest" description="Disordered" evidence="5">
    <location>
        <begin position="156"/>
        <end position="236"/>
    </location>
</feature>
<feature type="compositionally biased region" description="Low complexity" evidence="5">
    <location>
        <begin position="1506"/>
        <end position="1524"/>
    </location>
</feature>
<dbReference type="Pfam" id="PF00198">
    <property type="entry name" value="2-oxoacid_dh"/>
    <property type="match status" value="1"/>
</dbReference>
<dbReference type="InterPro" id="IPR056162">
    <property type="entry name" value="WD40_MABP1-WDR62_2nd"/>
</dbReference>
<dbReference type="PROSITE" id="PS50968">
    <property type="entry name" value="BIOTINYL_LIPOYL"/>
    <property type="match status" value="1"/>
</dbReference>
<dbReference type="Pfam" id="PF00400">
    <property type="entry name" value="WD40"/>
    <property type="match status" value="2"/>
</dbReference>
<dbReference type="SUPFAM" id="SSF50978">
    <property type="entry name" value="WD40 repeat-like"/>
    <property type="match status" value="2"/>
</dbReference>
<feature type="compositionally biased region" description="Polar residues" evidence="5">
    <location>
        <begin position="1462"/>
        <end position="1477"/>
    </location>
</feature>
<feature type="compositionally biased region" description="Basic and acidic residues" evidence="5">
    <location>
        <begin position="166"/>
        <end position="209"/>
    </location>
</feature>
<evidence type="ECO:0000256" key="5">
    <source>
        <dbReference type="SAM" id="MobiDB-lite"/>
    </source>
</evidence>
<keyword evidence="4" id="KW-0853">WD repeat</keyword>
<keyword evidence="3" id="KW-0809">Transit peptide</keyword>
<dbReference type="InterPro" id="IPR000089">
    <property type="entry name" value="Biotin_lipoyl"/>
</dbReference>
<evidence type="ECO:0000256" key="1">
    <source>
        <dbReference type="ARBA" id="ARBA00007317"/>
    </source>
</evidence>
<organism evidence="7">
    <name type="scientific">Trichuris suis</name>
    <name type="common">pig whipworm</name>
    <dbReference type="NCBI Taxonomy" id="68888"/>
    <lineage>
        <taxon>Eukaryota</taxon>
        <taxon>Metazoa</taxon>
        <taxon>Ecdysozoa</taxon>
        <taxon>Nematoda</taxon>
        <taxon>Enoplea</taxon>
        <taxon>Dorylaimia</taxon>
        <taxon>Trichinellida</taxon>
        <taxon>Trichuridae</taxon>
        <taxon>Trichuris</taxon>
    </lineage>
</organism>
<dbReference type="SUPFAM" id="SSF52777">
    <property type="entry name" value="CoA-dependent acyltransferases"/>
    <property type="match status" value="1"/>
</dbReference>
<dbReference type="Pfam" id="PF24782">
    <property type="entry name" value="WD40_MABP1-WDR62_2nd"/>
    <property type="match status" value="1"/>
</dbReference>
<dbReference type="PANTHER" id="PTHR45589:SF1">
    <property type="entry name" value="WD REPEAT DOMAIN 62, ISOFORM G"/>
    <property type="match status" value="1"/>
</dbReference>
<dbReference type="GO" id="GO:0004149">
    <property type="term" value="F:dihydrolipoyllysine-residue succinyltransferase activity"/>
    <property type="evidence" value="ECO:0007669"/>
    <property type="project" value="InterPro"/>
</dbReference>
<evidence type="ECO:0000256" key="4">
    <source>
        <dbReference type="PROSITE-ProRule" id="PRU00221"/>
    </source>
</evidence>
<feature type="repeat" description="WD" evidence="4">
    <location>
        <begin position="1015"/>
        <end position="1050"/>
    </location>
</feature>
<dbReference type="InterPro" id="IPR015943">
    <property type="entry name" value="WD40/YVTN_repeat-like_dom_sf"/>
</dbReference>
<dbReference type="InterPro" id="IPR023213">
    <property type="entry name" value="CAT-like_dom_sf"/>
</dbReference>
<sequence length="2083" mass="229477">MSSFQARSLRRFTRLLDFYLKNTRSESSAPLSAIKQCEYRLPFFQCSSLIPCVRNASYGTQHVRPFFTSTPLGQDVIDVEGPTFAESITEGDIRWLKQKGEFVKADELVAEIETDKTTVEVPAPQSGVLEELLVNDGDRVTAKQLLYRLKLTSEAPAGPAETDAQETEKEQVQHDVPKSEPPPAKKEPKVSEPPAESHKPPSAKSELRATPKLQSQVMIPLPASRSEEDRKASTTHITGDRTEYRVKINRLRARIAQRLKDAQNTYAMLTTFNEVDMRLDGGTLTNLIANYLPFSAVVQMRKKYNDAFQKKYGVKLGFMSPFVKAATYALQDQPIVNAVIDEGEIVYRQFIDISVAVASPRGLVVPVLRNVESMSFADVEKSIAHFAELAKINKLPIEDMEGGTFTISNGGVFGSLFGTPIINPPQSAILGIHAIVDKPVAVEGKIEVRPMMYICLTYDHRLIDGREAHIHWGNLDSFYLNGKALTTATFRLCRRTVRTTYKGAAQKWSPKRELFQIALLSKVQLETVIGLTAHSSAALDCRQTDGTVAYPAGCTVVLLNADGASQSHIASSSKKAVTSLSFSPDGRYLATAERGHQPAVRIWDLNDQSLAAELFGHTFGIACVLFSPNMRYFVSVGNEHDLVVNVWDWKNGLKVASNKVACKVMAASFSEGSEYFVTVGVRHVKFWYLERSRAAVKSQPKFFQFQENGVPLQGRSAILADQRNNNFRDVCCGRGDLASNTYAITQLGLLCQFNSRRQLEKWVELKAGSAGSMCLSDETIFVGCSDGILRVFDARSLRYIATLPRPHYLGVDVAAGLDGSHMTNVPVGASFPDIVAVTIHDSSKKLTCIYSDHSLYTWDVADFKQVGKVASLLAHSGSIWAVDTCFPIDKSDKSAVSLIPPGTFVTCSTDDTIRIWSVDVEARCPYEEGSRSLCHANIYSSELMKIIYCDPDLVCLHDAEMSNADGKEKTEYHLDGRSGVRSIKVSPDCHHLASGDRNGNIRIYSMEDLSLLHDLQAHDGDVLCLEYSPHGSGLLASASRDRLLHVLDVNRHYEPICTIDDHSSSITSVKFVQVNGELRLLSCGADKSIVYRRLVAGNHLGDVQVQRIRCISGVTTYYDIEVDEAADSVYAACQDRQVRVYSLSDGKQKGCMKGSLAEDGTVIKVELDPSGSFIATSSSDKNVYVFDVDNGNCVAVLGGHGELVTGIKFLYDCRHLVTVSGDSCVFVWQLDQCLSRAIMSRLRSNYPYQQIDGIGSSLVWNSSNHIDKNAQMASSYPPDGKPSKGLNSLQANDADSLMFGDVPKADDNAPTLSGKWSRHTALNKGRRDSLDKAFAGRSPEGQLLPPSADKGAQSPSVFYLQSAESEDDIKESEFKVNARSDMLKMGSQTLDTVPLADGSDEEHQSSRQMGGEKMKNGETSSSHFLDVRLGGTIETSRCARLDVLDPCQSSSGDATMGEASPFNRNATNRQSLTSRFLNRSGADVRKPIQHWPRAWQSPIATHTDSQSRPSTSPSLASSLSGPSSMERPESDRISGLKSFAACKRDRNDDIGQTPSTSSSVGSAAAASSHGMDRIRRPLNLTFQEFNTPLQSSEKKNGRQQYSNRRHVTMPTYLSASKLSGETYEQSELHARSRSPAYSLTHGRDSVLSELCKTLLAQELLSPDRRRLGKYGSSLADRAHLSASAPPGLLKSSLSMMSLSPFSCDRRQTTTTTMKRLSNIREKLRKSQENLASAWEGCSQEPLSSGLMNRSRSTASLQRGISTTSLNSGQEPLPIGSRRHLARSVGYLPTANDEPWVPRQLSETLRDLERLSRTDLTGDLQQPQKSVPKSYTRSITLPRFYRVSGPAQRKAHQVLSGCRTPTERQSVGDSEESQENCILSSTQSPTSSSLHRYASPRRRHGSNVSAVERFYEKCRSPVSGRELRLSDSSTSQRLFESLPGKRQSYLSKLLLQSPGSSAEAAVGRFGAKSRFGSSLHSADIDFDRRRQFFDAEDIHYEKMDGHCKESADSFMKALDKVLHAFNMILEDGDLGDEQKEHLVALLTPKLELAQKRLTLALRQASEVPVRLEPVGDTADDVSHGTERF</sequence>
<evidence type="ECO:0000256" key="2">
    <source>
        <dbReference type="ARBA" id="ARBA00022823"/>
    </source>
</evidence>
<dbReference type="UniPathway" id="UPA00868">
    <property type="reaction ID" value="UER00840"/>
</dbReference>
<dbReference type="GO" id="GO:0045252">
    <property type="term" value="C:oxoglutarate dehydrogenase complex"/>
    <property type="evidence" value="ECO:0007669"/>
    <property type="project" value="InterPro"/>
</dbReference>
<dbReference type="InterPro" id="IPR006255">
    <property type="entry name" value="SucB"/>
</dbReference>
<dbReference type="InterPro" id="IPR001680">
    <property type="entry name" value="WD40_rpt"/>
</dbReference>
<dbReference type="PANTHER" id="PTHR45589">
    <property type="entry name" value="WD REPEAT DOMAIN 62, ISOFORM G"/>
    <property type="match status" value="1"/>
</dbReference>
<dbReference type="PROSITE" id="PS50082">
    <property type="entry name" value="WD_REPEATS_2"/>
    <property type="match status" value="3"/>
</dbReference>
<dbReference type="Pfam" id="PF00364">
    <property type="entry name" value="Biotin_lipoyl"/>
    <property type="match status" value="1"/>
</dbReference>
<feature type="compositionally biased region" description="Low complexity" evidence="5">
    <location>
        <begin position="1879"/>
        <end position="1888"/>
    </location>
</feature>
<dbReference type="GO" id="GO:0033512">
    <property type="term" value="P:L-lysine catabolic process to acetyl-CoA via saccharopine"/>
    <property type="evidence" value="ECO:0007669"/>
    <property type="project" value="UniProtKB-UniPathway"/>
</dbReference>
<evidence type="ECO:0000256" key="3">
    <source>
        <dbReference type="ARBA" id="ARBA00022946"/>
    </source>
</evidence>
<feature type="domain" description="Lipoyl-binding" evidence="6">
    <location>
        <begin position="76"/>
        <end position="150"/>
    </location>
</feature>
<protein>
    <recommendedName>
        <fullName evidence="6">Lipoyl-binding domain-containing protein</fullName>
    </recommendedName>
</protein>
<dbReference type="Gene3D" id="2.130.10.10">
    <property type="entry name" value="YVTN repeat-like/Quinoprotein amine dehydrogenase"/>
    <property type="match status" value="4"/>
</dbReference>
<feature type="repeat" description="WD" evidence="4">
    <location>
        <begin position="1197"/>
        <end position="1231"/>
    </location>
</feature>
<feature type="compositionally biased region" description="Low complexity" evidence="5">
    <location>
        <begin position="1555"/>
        <end position="1568"/>
    </location>
</feature>
<dbReference type="GO" id="GO:0072686">
    <property type="term" value="C:mitotic spindle"/>
    <property type="evidence" value="ECO:0007669"/>
    <property type="project" value="TreeGrafter"/>
</dbReference>
<dbReference type="InterPro" id="IPR003016">
    <property type="entry name" value="2-oxoA_DH_lipoyl-BS"/>
</dbReference>
<dbReference type="PROSITE" id="PS00189">
    <property type="entry name" value="LIPOYL"/>
    <property type="match status" value="1"/>
</dbReference>
<dbReference type="InterPro" id="IPR036322">
    <property type="entry name" value="WD40_repeat_dom_sf"/>
</dbReference>
<dbReference type="Gene3D" id="3.30.559.10">
    <property type="entry name" value="Chloramphenicol acetyltransferase-like domain"/>
    <property type="match status" value="1"/>
</dbReference>
<proteinExistence type="inferred from homology"/>
<dbReference type="NCBIfam" id="TIGR01347">
    <property type="entry name" value="sucB"/>
    <property type="match status" value="1"/>
</dbReference>
<dbReference type="InterPro" id="IPR011053">
    <property type="entry name" value="Single_hybrid_motif"/>
</dbReference>
<feature type="region of interest" description="Disordered" evidence="5">
    <location>
        <begin position="1545"/>
        <end position="1572"/>
    </location>
</feature>
<dbReference type="CDD" id="cd06849">
    <property type="entry name" value="lipoyl_domain"/>
    <property type="match status" value="1"/>
</dbReference>
<evidence type="ECO:0000259" key="6">
    <source>
        <dbReference type="PROSITE" id="PS50968"/>
    </source>
</evidence>
<feature type="repeat" description="WD" evidence="4">
    <location>
        <begin position="1155"/>
        <end position="1196"/>
    </location>
</feature>
<dbReference type="GO" id="GO:0006099">
    <property type="term" value="P:tricarboxylic acid cycle"/>
    <property type="evidence" value="ECO:0007669"/>
    <property type="project" value="InterPro"/>
</dbReference>
<dbReference type="GO" id="GO:0007099">
    <property type="term" value="P:centriole replication"/>
    <property type="evidence" value="ECO:0007669"/>
    <property type="project" value="TreeGrafter"/>
</dbReference>
<dbReference type="Proteomes" id="UP000030758">
    <property type="component" value="Unassembled WGS sequence"/>
</dbReference>
<accession>A0A085NLD3</accession>
<feature type="region of interest" description="Disordered" evidence="5">
    <location>
        <begin position="1451"/>
        <end position="1532"/>
    </location>
</feature>
<dbReference type="InterPro" id="IPR052779">
    <property type="entry name" value="WDR62"/>
</dbReference>
<feature type="compositionally biased region" description="Basic and acidic residues" evidence="5">
    <location>
        <begin position="225"/>
        <end position="236"/>
    </location>
</feature>